<dbReference type="Proteomes" id="UP000004947">
    <property type="component" value="Unassembled WGS sequence"/>
</dbReference>
<evidence type="ECO:0000256" key="1">
    <source>
        <dbReference type="SAM" id="Phobius"/>
    </source>
</evidence>
<sequence>MDLLLLLQIFVCFSLTGLIWLIQIVHYPSFKYVSESHFAEFAKFHADRISFIVVPLMIVDLGTSLFLMGKYGVLNALLAILIWLSTAIWSVPCHARLQKHGKDEKCIQRLVLSNWPRTILWSARSIMWMFVLLKL</sequence>
<reference evidence="2 3" key="1">
    <citation type="journal article" date="2010" name="J. Bacteriol.">
        <title>Genome sequence of Lentisphaera araneosa HTCC2155T, the type species of the order Lentisphaerales in the phylum Lentisphaerae.</title>
        <authorList>
            <person name="Thrash J.C."/>
            <person name="Cho J.C."/>
            <person name="Vergin K.L."/>
            <person name="Morris R.M."/>
            <person name="Giovannoni S.J."/>
        </authorList>
    </citation>
    <scope>NUCLEOTIDE SEQUENCE [LARGE SCALE GENOMIC DNA]</scope>
    <source>
        <strain evidence="2 3">HTCC2155</strain>
    </source>
</reference>
<evidence type="ECO:0000313" key="2">
    <source>
        <dbReference type="EMBL" id="EDM28212.1"/>
    </source>
</evidence>
<evidence type="ECO:0000313" key="3">
    <source>
        <dbReference type="Proteomes" id="UP000004947"/>
    </source>
</evidence>
<organism evidence="2 3">
    <name type="scientific">Lentisphaera araneosa HTCC2155</name>
    <dbReference type="NCBI Taxonomy" id="313628"/>
    <lineage>
        <taxon>Bacteria</taxon>
        <taxon>Pseudomonadati</taxon>
        <taxon>Lentisphaerota</taxon>
        <taxon>Lentisphaeria</taxon>
        <taxon>Lentisphaerales</taxon>
        <taxon>Lentisphaeraceae</taxon>
        <taxon>Lentisphaera</taxon>
    </lineage>
</organism>
<accession>A6DJY8</accession>
<gene>
    <name evidence="2" type="ORF">LNTAR_12686</name>
</gene>
<dbReference type="eggNOG" id="ENOG5032SXD">
    <property type="taxonomic scope" value="Bacteria"/>
</dbReference>
<keyword evidence="3" id="KW-1185">Reference proteome</keyword>
<feature type="transmembrane region" description="Helical" evidence="1">
    <location>
        <begin position="6"/>
        <end position="28"/>
    </location>
</feature>
<proteinExistence type="predicted"/>
<comment type="caution">
    <text evidence="2">The sequence shown here is derived from an EMBL/GenBank/DDBJ whole genome shotgun (WGS) entry which is preliminary data.</text>
</comment>
<dbReference type="EMBL" id="ABCK01000006">
    <property type="protein sequence ID" value="EDM28212.1"/>
    <property type="molecule type" value="Genomic_DNA"/>
</dbReference>
<protein>
    <submittedName>
        <fullName evidence="2">Uncharacterized protein</fullName>
    </submittedName>
</protein>
<dbReference type="AlphaFoldDB" id="A6DJY8"/>
<keyword evidence="1" id="KW-0472">Membrane</keyword>
<feature type="transmembrane region" description="Helical" evidence="1">
    <location>
        <begin position="49"/>
        <end position="67"/>
    </location>
</feature>
<dbReference type="STRING" id="313628.LNTAR_12686"/>
<feature type="transmembrane region" description="Helical" evidence="1">
    <location>
        <begin position="73"/>
        <end position="93"/>
    </location>
</feature>
<name>A6DJY8_9BACT</name>
<keyword evidence="1" id="KW-0812">Transmembrane</keyword>
<keyword evidence="1" id="KW-1133">Transmembrane helix</keyword>